<dbReference type="Gene3D" id="3.90.320.10">
    <property type="match status" value="1"/>
</dbReference>
<dbReference type="NCBIfam" id="TIGR04256">
    <property type="entry name" value="GxxExxY"/>
    <property type="match status" value="1"/>
</dbReference>
<gene>
    <name evidence="1" type="ORF">SAMN04488519_11321</name>
</gene>
<accession>A0A1I5JNP4</accession>
<dbReference type="Pfam" id="PF13366">
    <property type="entry name" value="PDDEXK_3"/>
    <property type="match status" value="1"/>
</dbReference>
<organism evidence="1 2">
    <name type="scientific">Algoriphagus ornithinivorans</name>
    <dbReference type="NCBI Taxonomy" id="226506"/>
    <lineage>
        <taxon>Bacteria</taxon>
        <taxon>Pseudomonadati</taxon>
        <taxon>Bacteroidota</taxon>
        <taxon>Cytophagia</taxon>
        <taxon>Cytophagales</taxon>
        <taxon>Cyclobacteriaceae</taxon>
        <taxon>Algoriphagus</taxon>
    </lineage>
</organism>
<dbReference type="InterPro" id="IPR026350">
    <property type="entry name" value="GxxExxY"/>
</dbReference>
<dbReference type="Proteomes" id="UP000199564">
    <property type="component" value="Unassembled WGS sequence"/>
</dbReference>
<keyword evidence="2" id="KW-1185">Reference proteome</keyword>
<proteinExistence type="predicted"/>
<evidence type="ECO:0000313" key="2">
    <source>
        <dbReference type="Proteomes" id="UP000199564"/>
    </source>
</evidence>
<dbReference type="RefSeq" id="WP_091655538.1">
    <property type="nucleotide sequence ID" value="NZ_FOVW01000013.1"/>
</dbReference>
<evidence type="ECO:0000313" key="1">
    <source>
        <dbReference type="EMBL" id="SFO74407.1"/>
    </source>
</evidence>
<dbReference type="EMBL" id="FOVW01000013">
    <property type="protein sequence ID" value="SFO74407.1"/>
    <property type="molecule type" value="Genomic_DNA"/>
</dbReference>
<dbReference type="STRING" id="226506.SAMN04488519_11321"/>
<reference evidence="2" key="1">
    <citation type="submission" date="2016-10" db="EMBL/GenBank/DDBJ databases">
        <authorList>
            <person name="Varghese N."/>
            <person name="Submissions S."/>
        </authorList>
    </citation>
    <scope>NUCLEOTIDE SEQUENCE [LARGE SCALE GENOMIC DNA]</scope>
    <source>
        <strain evidence="2">DSM 15282</strain>
    </source>
</reference>
<sequence>MLLKEDLTEQILNCAFKVHSKLGPGLLESAYQACLKYELEKLGLDVRAEVPVPLIYEEIRLECGYRIDLLIEDQVIVELKTVEQITDVHKAQVLTYLKFSGYRVGLLLNFRTKSLVKGIHRFIH</sequence>
<dbReference type="AlphaFoldDB" id="A0A1I5JNP4"/>
<dbReference type="InterPro" id="IPR011604">
    <property type="entry name" value="PDDEXK-like_dom_sf"/>
</dbReference>
<protein>
    <submittedName>
        <fullName evidence="1">GxxExxY protein</fullName>
    </submittedName>
</protein>
<name>A0A1I5JNP4_9BACT</name>